<dbReference type="GeneID" id="82202904"/>
<dbReference type="Gene3D" id="3.90.1510.10">
    <property type="entry name" value="Glycerate kinase, domain 2"/>
    <property type="match status" value="1"/>
</dbReference>
<dbReference type="AlphaFoldDB" id="A0A1U7NFR4"/>
<gene>
    <name evidence="5" type="ORF">BO222_06800</name>
</gene>
<dbReference type="GO" id="GO:0031388">
    <property type="term" value="P:organic acid phosphorylation"/>
    <property type="evidence" value="ECO:0007669"/>
    <property type="project" value="UniProtKB-UniRule"/>
</dbReference>
<dbReference type="SUPFAM" id="SSF110738">
    <property type="entry name" value="Glycerate kinase I"/>
    <property type="match status" value="1"/>
</dbReference>
<proteinExistence type="inferred from homology"/>
<evidence type="ECO:0000256" key="1">
    <source>
        <dbReference type="ARBA" id="ARBA00006284"/>
    </source>
</evidence>
<dbReference type="PANTHER" id="PTHR21599:SF0">
    <property type="entry name" value="GLYCERATE KINASE"/>
    <property type="match status" value="1"/>
</dbReference>
<keyword evidence="2 4" id="KW-0808">Transferase</keyword>
<evidence type="ECO:0000256" key="4">
    <source>
        <dbReference type="PIRNR" id="PIRNR006078"/>
    </source>
</evidence>
<dbReference type="InterPro" id="IPR036129">
    <property type="entry name" value="Glycerate_kinase_sf"/>
</dbReference>
<name>A0A1U7NFR4_9FIRM</name>
<comment type="similarity">
    <text evidence="1 4">Belongs to the glycerate kinase type-1 family.</text>
</comment>
<dbReference type="EMBL" id="MPJW01000136">
    <property type="protein sequence ID" value="OLU39395.1"/>
    <property type="molecule type" value="Genomic_DNA"/>
</dbReference>
<evidence type="ECO:0008006" key="7">
    <source>
        <dbReference type="Google" id="ProtNLM"/>
    </source>
</evidence>
<reference evidence="5 6" key="1">
    <citation type="submission" date="2016-11" db="EMBL/GenBank/DDBJ databases">
        <title>Description of two novel members of the family Erysipelotrichaceae: Ileibacterium lipovorans gen. nov., sp. nov. and Dubosiella newyorkensis, gen. nov., sp. nov.</title>
        <authorList>
            <person name="Cox L.M."/>
            <person name="Sohn J."/>
            <person name="Tyrrell K.L."/>
            <person name="Citron D.M."/>
            <person name="Lawson P.A."/>
            <person name="Patel N.B."/>
            <person name="Iizumi T."/>
            <person name="Perez-Perez G.I."/>
            <person name="Goldstein E.J."/>
            <person name="Blaser M.J."/>
        </authorList>
    </citation>
    <scope>NUCLEOTIDE SEQUENCE [LARGE SCALE GENOMIC DNA]</scope>
    <source>
        <strain evidence="5 6">NYU-BL-A3</strain>
    </source>
</reference>
<dbReference type="PANTHER" id="PTHR21599">
    <property type="entry name" value="GLYCERATE KINASE"/>
    <property type="match status" value="1"/>
</dbReference>
<evidence type="ECO:0000256" key="2">
    <source>
        <dbReference type="ARBA" id="ARBA00022679"/>
    </source>
</evidence>
<dbReference type="GO" id="GO:0008887">
    <property type="term" value="F:glycerate kinase activity"/>
    <property type="evidence" value="ECO:0007669"/>
    <property type="project" value="UniProtKB-UniRule"/>
</dbReference>
<keyword evidence="6" id="KW-1185">Reference proteome</keyword>
<evidence type="ECO:0000313" key="5">
    <source>
        <dbReference type="EMBL" id="OLU39395.1"/>
    </source>
</evidence>
<dbReference type="OrthoDB" id="9774290at2"/>
<dbReference type="Proteomes" id="UP000186341">
    <property type="component" value="Unassembled WGS sequence"/>
</dbReference>
<dbReference type="InterPro" id="IPR018197">
    <property type="entry name" value="Glycerate_kinase_RE-like"/>
</dbReference>
<dbReference type="InterPro" id="IPR018193">
    <property type="entry name" value="Glyc_kinase_flavodox-like_fold"/>
</dbReference>
<keyword evidence="3 4" id="KW-0418">Kinase</keyword>
<dbReference type="Gene3D" id="3.40.50.10350">
    <property type="entry name" value="Glycerate kinase, domain 1"/>
    <property type="match status" value="1"/>
</dbReference>
<sequence>MNILVACDSYKGCMSSAQANQQIKKGLIAANPELEVSTFEIADGGEGMVDAFVEASQGQIRKASCFDLYGRRIIVHYGYDPKTRTACVEAASCLGLTLYPKERRQPLETSSYGLGVLIREVIKTDVETLIIGLGGTGTNDAGMGMLEAFGAVFYNKSRRRIHASSGTLNRIAFIDKSHFHFPGQISLVAACDVNNPLLGEQGATFIFGKQKGLSKMEQYRTESGVSHAADKIEQTFHVDIRSKPGSGAAGGLGGMLIGVLDARMDPGLEILARIGQFEEKIQNADLVITGEGQSDLQTLYGKAVFSVAQMAQAQNVPVIVLSGALGAGYEKLYDYGICGIFSTADRAMTFPVAIAQGPQKLEQAAFSLMKLIDAISALTKKKSVSKTEVLSKDDQN</sequence>
<dbReference type="PIRSF" id="PIRSF006078">
    <property type="entry name" value="GlxK"/>
    <property type="match status" value="1"/>
</dbReference>
<dbReference type="InterPro" id="IPR004381">
    <property type="entry name" value="Glycerate_kinase"/>
</dbReference>
<dbReference type="Pfam" id="PF02595">
    <property type="entry name" value="Gly_kinase"/>
    <property type="match status" value="1"/>
</dbReference>
<accession>A0A1U7NFR4</accession>
<protein>
    <recommendedName>
        <fullName evidence="7">Glycerate kinase</fullName>
    </recommendedName>
</protein>
<comment type="caution">
    <text evidence="5">The sequence shown here is derived from an EMBL/GenBank/DDBJ whole genome shotgun (WGS) entry which is preliminary data.</text>
</comment>
<evidence type="ECO:0000313" key="6">
    <source>
        <dbReference type="Proteomes" id="UP000186341"/>
    </source>
</evidence>
<organism evidence="5 6">
    <name type="scientific">Ileibacterium valens</name>
    <dbReference type="NCBI Taxonomy" id="1862668"/>
    <lineage>
        <taxon>Bacteria</taxon>
        <taxon>Bacillati</taxon>
        <taxon>Bacillota</taxon>
        <taxon>Erysipelotrichia</taxon>
        <taxon>Erysipelotrichales</taxon>
        <taxon>Erysipelotrichaceae</taxon>
        <taxon>Ileibacterium</taxon>
    </lineage>
</organism>
<dbReference type="NCBIfam" id="TIGR00045">
    <property type="entry name" value="glycerate kinase"/>
    <property type="match status" value="1"/>
</dbReference>
<evidence type="ECO:0000256" key="3">
    <source>
        <dbReference type="ARBA" id="ARBA00022777"/>
    </source>
</evidence>
<dbReference type="RefSeq" id="WP_075819595.1">
    <property type="nucleotide sequence ID" value="NZ_CAOUMU010000003.1"/>
</dbReference>